<proteinExistence type="predicted"/>
<reference evidence="2" key="1">
    <citation type="submission" date="2014-03" db="EMBL/GenBank/DDBJ databases">
        <authorList>
            <person name="Aksoy S."/>
            <person name="Warren W."/>
            <person name="Wilson R.K."/>
        </authorList>
    </citation>
    <scope>NUCLEOTIDE SEQUENCE [LARGE SCALE GENOMIC DNA]</scope>
    <source>
        <strain evidence="2">IAEA</strain>
    </source>
</reference>
<sequence length="260" mass="30476">MFRNCGKFVGFRLPFVSRSFRQGTRRYSSRKKCLKVIEPICDLKRPDVCKGKELNITQRQYLVKPKDTMWDYPDCCANFCPGLSVRMDERHYKMSDMMKRDYQQTWISCPPLHILNVEVCPPQNCEDRVVIKRRKRARMPCDKKEKIPATLACPQGKRKIELMTCLKAEPPKNVICPKIPHDLPECITARKKTDCKVFHPFPITCKKDPAPYPSFSECKRERPPPLRPIECKCLVMPAICEVWELFRQRYARGKHPGARD</sequence>
<name>A0A1A9WLP7_9MUSC</name>
<evidence type="ECO:0000313" key="1">
    <source>
        <dbReference type="EnsemblMetazoa" id="GBRI024159-PA"/>
    </source>
</evidence>
<dbReference type="EnsemblMetazoa" id="GBRI024159-RA">
    <property type="protein sequence ID" value="GBRI024159-PA"/>
    <property type="gene ID" value="GBRI024159"/>
</dbReference>
<dbReference type="AlphaFoldDB" id="A0A1A9WLP7"/>
<dbReference type="PANTHER" id="PTHR20977">
    <property type="entry name" value="AT13385P-RELATED"/>
    <property type="match status" value="1"/>
</dbReference>
<organism evidence="1 2">
    <name type="scientific">Glossina brevipalpis</name>
    <dbReference type="NCBI Taxonomy" id="37001"/>
    <lineage>
        <taxon>Eukaryota</taxon>
        <taxon>Metazoa</taxon>
        <taxon>Ecdysozoa</taxon>
        <taxon>Arthropoda</taxon>
        <taxon>Hexapoda</taxon>
        <taxon>Insecta</taxon>
        <taxon>Pterygota</taxon>
        <taxon>Neoptera</taxon>
        <taxon>Endopterygota</taxon>
        <taxon>Diptera</taxon>
        <taxon>Brachycera</taxon>
        <taxon>Muscomorpha</taxon>
        <taxon>Hippoboscoidea</taxon>
        <taxon>Glossinidae</taxon>
        <taxon>Glossina</taxon>
    </lineage>
</organism>
<protein>
    <submittedName>
        <fullName evidence="1">Uncharacterized protein</fullName>
    </submittedName>
</protein>
<keyword evidence="2" id="KW-1185">Reference proteome</keyword>
<dbReference type="PANTHER" id="PTHR20977:SF0">
    <property type="entry name" value="AT13385P-RELATED"/>
    <property type="match status" value="1"/>
</dbReference>
<dbReference type="Proteomes" id="UP000091820">
    <property type="component" value="Unassembled WGS sequence"/>
</dbReference>
<dbReference type="Pfam" id="PF07248">
    <property type="entry name" value="DUF1431"/>
    <property type="match status" value="1"/>
</dbReference>
<evidence type="ECO:0000313" key="2">
    <source>
        <dbReference type="Proteomes" id="UP000091820"/>
    </source>
</evidence>
<reference evidence="1" key="2">
    <citation type="submission" date="2020-05" db="UniProtKB">
        <authorList>
            <consortium name="EnsemblMetazoa"/>
        </authorList>
    </citation>
    <scope>IDENTIFICATION</scope>
    <source>
        <strain evidence="1">IAEA</strain>
    </source>
</reference>
<dbReference type="SMART" id="SM00689">
    <property type="entry name" value="DM6"/>
    <property type="match status" value="1"/>
</dbReference>
<dbReference type="VEuPathDB" id="VectorBase:GBRI024159"/>
<dbReference type="InterPro" id="IPR006611">
    <property type="entry name" value="DUF1431_DROsp"/>
</dbReference>
<accession>A0A1A9WLP7</accession>